<accession>A0AAD1Y6F2</accession>
<feature type="region of interest" description="Disordered" evidence="2">
    <location>
        <begin position="125"/>
        <end position="175"/>
    </location>
</feature>
<feature type="coiled-coil region" evidence="1">
    <location>
        <begin position="416"/>
        <end position="478"/>
    </location>
</feature>
<dbReference type="Proteomes" id="UP001295684">
    <property type="component" value="Unassembled WGS sequence"/>
</dbReference>
<dbReference type="AlphaFoldDB" id="A0AAD1Y6F2"/>
<keyword evidence="1" id="KW-0175">Coiled coil</keyword>
<evidence type="ECO:0000256" key="1">
    <source>
        <dbReference type="SAM" id="Coils"/>
    </source>
</evidence>
<evidence type="ECO:0000313" key="3">
    <source>
        <dbReference type="EMBL" id="CAI2385482.1"/>
    </source>
</evidence>
<feature type="coiled-coil region" evidence="1">
    <location>
        <begin position="216"/>
        <end position="264"/>
    </location>
</feature>
<feature type="compositionally biased region" description="Basic residues" evidence="2">
    <location>
        <begin position="141"/>
        <end position="151"/>
    </location>
</feature>
<sequence length="755" mass="87019">MFKGVSKRNTGLKRKENTTSVKASMSMLESRNEAHCRVNSVLIKADKNSNDQMTVKNNSKGSAYNQILSRLTKKSKKSSVRNGTLNKVKAQAKTSNETQQKAKFKNANDKYKKSCIPFQVDLSESNDDLKGKRNRSLTSSFKKRKGMRIPSKKSLISSPVKKPTNAIARPKTSRSRIKNIGMHSFKTEQTIKPSTRYDNAIEEDDFTEKTPPSTCIERYENMLKEVNNEFQTTLKKNSELYEQVGNLEINLRKAENELSKIQYSLDLSNKAKIESEKEIEKERSSFEKATQRLSHLVQEKNDEIRRLKSVQLDLENKLLQTQNSSMKSTETHNDLHSRITKLVQKVTDLDMQLGQKDEDMHRLNMTNESLHKEIKQCKQKESTLEYKIGVSNSENSALKADNDILRSEKLKAGIIIKENLTEVESLKRELTLTQNNLKFCQKNEDQCKDENFSLRSKLQKLEREELRYRDQVESLKFEHDSFISKLVALEEAIVKGLSDQTLIRSKLSSIINTFRVSGHSSKLLSHAKPERFVYERPRQELARFRSLTEEKIPVRAKLRDLNTKNESAKQKVDPMVMKPAGKKSNHEVDLRTDSIEYLDRNRAKTYGEKSSFSEIQKFESSQSGKIRDSFLSSRSILGESLGIITEKNLSEIGSQYSPVVESSKPSVGITEMRSNWEQRRIGNVFELDSQRETKCLTNKELYESKNIFPGESRHPSLGENEVDSILRTYEERHKPYEWQISKAQIDLSREYQSNF</sequence>
<comment type="caution">
    <text evidence="3">The sequence shown here is derived from an EMBL/GenBank/DDBJ whole genome shotgun (WGS) entry which is preliminary data.</text>
</comment>
<dbReference type="EMBL" id="CAMPGE010027896">
    <property type="protein sequence ID" value="CAI2385482.1"/>
    <property type="molecule type" value="Genomic_DNA"/>
</dbReference>
<gene>
    <name evidence="3" type="ORF">ECRASSUSDP1_LOCUS27048</name>
</gene>
<evidence type="ECO:0000256" key="2">
    <source>
        <dbReference type="SAM" id="MobiDB-lite"/>
    </source>
</evidence>
<reference evidence="3" key="1">
    <citation type="submission" date="2023-07" db="EMBL/GenBank/DDBJ databases">
        <authorList>
            <consortium name="AG Swart"/>
            <person name="Singh M."/>
            <person name="Singh A."/>
            <person name="Seah K."/>
            <person name="Emmerich C."/>
        </authorList>
    </citation>
    <scope>NUCLEOTIDE SEQUENCE</scope>
    <source>
        <strain evidence="3">DP1</strain>
    </source>
</reference>
<protein>
    <submittedName>
        <fullName evidence="3">Uncharacterized protein</fullName>
    </submittedName>
</protein>
<keyword evidence="4" id="KW-1185">Reference proteome</keyword>
<evidence type="ECO:0000313" key="4">
    <source>
        <dbReference type="Proteomes" id="UP001295684"/>
    </source>
</evidence>
<feature type="region of interest" description="Disordered" evidence="2">
    <location>
        <begin position="1"/>
        <end position="21"/>
    </location>
</feature>
<organism evidence="3 4">
    <name type="scientific">Euplotes crassus</name>
    <dbReference type="NCBI Taxonomy" id="5936"/>
    <lineage>
        <taxon>Eukaryota</taxon>
        <taxon>Sar</taxon>
        <taxon>Alveolata</taxon>
        <taxon>Ciliophora</taxon>
        <taxon>Intramacronucleata</taxon>
        <taxon>Spirotrichea</taxon>
        <taxon>Hypotrichia</taxon>
        <taxon>Euplotida</taxon>
        <taxon>Euplotidae</taxon>
        <taxon>Moneuplotes</taxon>
    </lineage>
</organism>
<proteinExistence type="predicted"/>
<name>A0AAD1Y6F2_EUPCR</name>